<dbReference type="SUPFAM" id="SSF117074">
    <property type="entry name" value="Hypothetical protein PA1324"/>
    <property type="match status" value="1"/>
</dbReference>
<sequence length="108" mass="12042">MVRAAGETVTLDPATTIGTEWWRKAGIYYVHRNQVPPSPGFSEARRTTVADADGNFTFENLPAGKYYVRTKVTWEIGGYFPTQGGLVGKMVEVKDNEPTRVILNEMTD</sequence>
<dbReference type="HOGENOM" id="CLU_2194121_0_0_4"/>
<evidence type="ECO:0008006" key="3">
    <source>
        <dbReference type="Google" id="ProtNLM"/>
    </source>
</evidence>
<accession>G4CGB5</accession>
<reference evidence="1 2" key="1">
    <citation type="submission" date="2011-05" db="EMBL/GenBank/DDBJ databases">
        <authorList>
            <person name="Muzny D."/>
            <person name="Qin X."/>
            <person name="Deng J."/>
            <person name="Jiang H."/>
            <person name="Liu Y."/>
            <person name="Qu J."/>
            <person name="Song X.-Z."/>
            <person name="Zhang L."/>
            <person name="Thornton R."/>
            <person name="Coyle M."/>
            <person name="Francisco L."/>
            <person name="Jackson L."/>
            <person name="Javaid M."/>
            <person name="Korchina V."/>
            <person name="Kovar C."/>
            <person name="Mata R."/>
            <person name="Mathew T."/>
            <person name="Ngo R."/>
            <person name="Nguyen L."/>
            <person name="Nguyen N."/>
            <person name="Okwuonu G."/>
            <person name="Ongeri F."/>
            <person name="Pham C."/>
            <person name="Simmons D."/>
            <person name="Wilczek-Boney K."/>
            <person name="Hale W."/>
            <person name="Jakkamsetti A."/>
            <person name="Pham P."/>
            <person name="Ruth R."/>
            <person name="San Lucas F."/>
            <person name="Warren J."/>
            <person name="Zhang J."/>
            <person name="Zhao Z."/>
            <person name="Zhou C."/>
            <person name="Zhu D."/>
            <person name="Lee S."/>
            <person name="Bess C."/>
            <person name="Blankenburg K."/>
            <person name="Forbes L."/>
            <person name="Fu Q."/>
            <person name="Gubbala S."/>
            <person name="Hirani K."/>
            <person name="Jayaseelan J.C."/>
            <person name="Lara F."/>
            <person name="Munidasa M."/>
            <person name="Palculict T."/>
            <person name="Patil S."/>
            <person name="Pu L.-L."/>
            <person name="Saada N."/>
            <person name="Tang L."/>
            <person name="Weissenberger G."/>
            <person name="Zhu Y."/>
            <person name="Hemphill L."/>
            <person name="Shang Y."/>
            <person name="Youmans B."/>
            <person name="Ayvaz T."/>
            <person name="Ross M."/>
            <person name="Santibanez J."/>
            <person name="Aqrawi P."/>
            <person name="Gross S."/>
            <person name="Joshi V."/>
            <person name="Fowler G."/>
            <person name="Nazareth L."/>
            <person name="Reid J."/>
            <person name="Worley K."/>
            <person name="Petrosino J."/>
            <person name="Highlander S."/>
            <person name="Gibbs R."/>
        </authorList>
    </citation>
    <scope>NUCLEOTIDE SEQUENCE [LARGE SCALE GENOMIC DNA]</scope>
    <source>
        <strain evidence="1 2">871</strain>
    </source>
</reference>
<name>G4CGB5_9NEIS</name>
<evidence type="ECO:0000313" key="2">
    <source>
        <dbReference type="Proteomes" id="UP000003019"/>
    </source>
</evidence>
<dbReference type="Proteomes" id="UP000003019">
    <property type="component" value="Unassembled WGS sequence"/>
</dbReference>
<proteinExistence type="predicted"/>
<gene>
    <name evidence="1" type="ORF">HMPREF9371_0654</name>
</gene>
<comment type="caution">
    <text evidence="1">The sequence shown here is derived from an EMBL/GenBank/DDBJ whole genome shotgun (WGS) entry which is preliminary data.</text>
</comment>
<dbReference type="InterPro" id="IPR013783">
    <property type="entry name" value="Ig-like_fold"/>
</dbReference>
<organism evidence="1 2">
    <name type="scientific">Neisseria shayeganii 871</name>
    <dbReference type="NCBI Taxonomy" id="1032488"/>
    <lineage>
        <taxon>Bacteria</taxon>
        <taxon>Pseudomonadati</taxon>
        <taxon>Pseudomonadota</taxon>
        <taxon>Betaproteobacteria</taxon>
        <taxon>Neisseriales</taxon>
        <taxon>Neisseriaceae</taxon>
        <taxon>Neisseria</taxon>
    </lineage>
</organism>
<evidence type="ECO:0000313" key="1">
    <source>
        <dbReference type="EMBL" id="EGY53163.1"/>
    </source>
</evidence>
<dbReference type="Gene3D" id="2.60.40.10">
    <property type="entry name" value="Immunoglobulins"/>
    <property type="match status" value="1"/>
</dbReference>
<dbReference type="EMBL" id="AGAY01000022">
    <property type="protein sequence ID" value="EGY53163.1"/>
    <property type="molecule type" value="Genomic_DNA"/>
</dbReference>
<dbReference type="AlphaFoldDB" id="G4CGB5"/>
<dbReference type="STRING" id="1032488.HMPREF9371_0654"/>
<protein>
    <recommendedName>
        <fullName evidence="3">Carboxypeptidase regulatory-like domain-containing protein</fullName>
    </recommendedName>
</protein>
<keyword evidence="2" id="KW-1185">Reference proteome</keyword>